<dbReference type="GO" id="GO:0005524">
    <property type="term" value="F:ATP binding"/>
    <property type="evidence" value="ECO:0007669"/>
    <property type="project" value="UniProtKB-KW"/>
</dbReference>
<dbReference type="Pfam" id="PF00672">
    <property type="entry name" value="HAMP"/>
    <property type="match status" value="1"/>
</dbReference>
<sequence length="858" mass="96522">MRAPKLFFKPLLFMVFIFGIIAVVSSFTFGMRLKREMTREYESKALALAQSVAKSDIVTILRQDAGSVQERIGEYQNIAGVSYVLVTDEKGQILAHTFVPAVPEVIRKLALETARNLPGDEYMLRDVDFDGLPHLHAARPILSGLAGFVHIGMDSQIIETHIKEAVMEQQVVTLFLLGTSLLLGFFFFHNLSKPLTMLTDYAGRVGQKDFDSVPQIDSRDEVGQLARAMQSMARHIAELVGNLEERVRKKTSELEEARDALKDKVEERTSELMRANTQLKIEIAERKVIGEALRKTERKYRTIFENATEGIYQTSPSGRFLSANPSLARILGFKSPEELMSAVYDIGTQMYMEPARRKEFLRRVDERGGVKDFVSKIRRRDGRIIWVSENARAIKDKDGSVVCYEGSVEDITLRKKAEDQLRRQAFHDPLTGLPNRALFLDHLRMAMERSLRRKHLFAVIYMDLDRFKVVNDSLGHETGDELLREVARVVKSCGRAVDTVARFGGDEFAILLEEITAPRDAINIARRILDGVREPIRIGGHEVFSSASLGIVLKTEGYDRPESLLRDADTAMYRAKELGKSRFKVFNKKMHDQALKLMALETDLRRAVDLHEFQVAYQPIVCLDDRQISGFEALVRWHHPEHGVISPDNFIPLAEDTGLIYAIDNLVLTDACAQVRKWQLRYGETMKNGLTLNVNVSGKHFGQAMLAGQISRALEQSGLPAESLNIEITESALMDDPSMAEDILKQLKNLGANVCIDDFGTGYSSLSYLQRFPIDVVKVDRSFINDVDDDPDSQAIVRTVFSLGESLGLKIVAEGIETPAQLAFLESEGCRYVQGFLFYKPLTADEIEALFSRDSAGN</sequence>
<dbReference type="Gene3D" id="3.20.20.450">
    <property type="entry name" value="EAL domain"/>
    <property type="match status" value="1"/>
</dbReference>
<dbReference type="Gene3D" id="6.10.340.10">
    <property type="match status" value="1"/>
</dbReference>
<evidence type="ECO:0000256" key="9">
    <source>
        <dbReference type="ARBA" id="ARBA00022989"/>
    </source>
</evidence>
<gene>
    <name evidence="20" type="ordered locus">BN4_11949</name>
</gene>
<dbReference type="SUPFAM" id="SSF141868">
    <property type="entry name" value="EAL domain-like"/>
    <property type="match status" value="1"/>
</dbReference>
<dbReference type="PROSITE" id="PS50112">
    <property type="entry name" value="PAS"/>
    <property type="match status" value="1"/>
</dbReference>
<proteinExistence type="predicted"/>
<feature type="transmembrane region" description="Helical" evidence="14">
    <location>
        <begin position="6"/>
        <end position="29"/>
    </location>
</feature>
<evidence type="ECO:0000256" key="10">
    <source>
        <dbReference type="ARBA" id="ARBA00023012"/>
    </source>
</evidence>
<dbReference type="Gene3D" id="3.30.70.270">
    <property type="match status" value="1"/>
</dbReference>
<dbReference type="SMART" id="SM00091">
    <property type="entry name" value="PAS"/>
    <property type="match status" value="1"/>
</dbReference>
<evidence type="ECO:0000256" key="7">
    <source>
        <dbReference type="ARBA" id="ARBA00022777"/>
    </source>
</evidence>
<dbReference type="CDD" id="cd01949">
    <property type="entry name" value="GGDEF"/>
    <property type="match status" value="1"/>
</dbReference>
<evidence type="ECO:0000256" key="2">
    <source>
        <dbReference type="ARBA" id="ARBA00022475"/>
    </source>
</evidence>
<dbReference type="InterPro" id="IPR033463">
    <property type="entry name" value="sCache_3"/>
</dbReference>
<dbReference type="EMBL" id="FO203427">
    <property type="protein sequence ID" value="CCH49184.1"/>
    <property type="molecule type" value="Genomic_DNA"/>
</dbReference>
<dbReference type="AlphaFoldDB" id="M1WQU3"/>
<evidence type="ECO:0000313" key="21">
    <source>
        <dbReference type="Proteomes" id="UP000011724"/>
    </source>
</evidence>
<protein>
    <submittedName>
        <fullName evidence="20">Diguanylate cyclase/phosphodiesterase with PAS/PAC sensor(S)</fullName>
    </submittedName>
</protein>
<evidence type="ECO:0000259" key="15">
    <source>
        <dbReference type="PROSITE" id="PS50112"/>
    </source>
</evidence>
<dbReference type="PROSITE" id="PS50885">
    <property type="entry name" value="HAMP"/>
    <property type="match status" value="1"/>
</dbReference>
<evidence type="ECO:0000256" key="8">
    <source>
        <dbReference type="ARBA" id="ARBA00022840"/>
    </source>
</evidence>
<evidence type="ECO:0000256" key="11">
    <source>
        <dbReference type="ARBA" id="ARBA00023136"/>
    </source>
</evidence>
<dbReference type="SMART" id="SM00304">
    <property type="entry name" value="HAMP"/>
    <property type="match status" value="1"/>
</dbReference>
<dbReference type="PANTHER" id="PTHR44757">
    <property type="entry name" value="DIGUANYLATE CYCLASE DGCP"/>
    <property type="match status" value="1"/>
</dbReference>
<evidence type="ECO:0000313" key="20">
    <source>
        <dbReference type="EMBL" id="CCH49184.1"/>
    </source>
</evidence>
<dbReference type="BioCyc" id="DPIE1322246:BN4_RS09775-MONOMER"/>
<evidence type="ECO:0000256" key="14">
    <source>
        <dbReference type="SAM" id="Phobius"/>
    </source>
</evidence>
<dbReference type="GO" id="GO:0005886">
    <property type="term" value="C:plasma membrane"/>
    <property type="evidence" value="ECO:0007669"/>
    <property type="project" value="UniProtKB-SubCell"/>
</dbReference>
<feature type="domain" description="HAMP" evidence="18">
    <location>
        <begin position="189"/>
        <end position="241"/>
    </location>
</feature>
<comment type="subcellular location">
    <subcellularLocation>
        <location evidence="1">Cell membrane</location>
        <topology evidence="1">Multi-pass membrane protein</topology>
    </subcellularLocation>
</comment>
<dbReference type="InterPro" id="IPR001633">
    <property type="entry name" value="EAL_dom"/>
</dbReference>
<keyword evidence="10" id="KW-0902">Two-component regulatory system</keyword>
<accession>M1WQU3</accession>
<organism evidence="20 21">
    <name type="scientific">Pseudodesulfovibrio piezophilus (strain DSM 21447 / JCM 15486 / C1TLV30)</name>
    <name type="common">Desulfovibrio piezophilus</name>
    <dbReference type="NCBI Taxonomy" id="1322246"/>
    <lineage>
        <taxon>Bacteria</taxon>
        <taxon>Pseudomonadati</taxon>
        <taxon>Thermodesulfobacteriota</taxon>
        <taxon>Desulfovibrionia</taxon>
        <taxon>Desulfovibrionales</taxon>
        <taxon>Desulfovibrionaceae</taxon>
    </lineage>
</organism>
<keyword evidence="2" id="KW-1003">Cell membrane</keyword>
<reference evidence="20 21" key="1">
    <citation type="journal article" date="2013" name="PLoS ONE">
        <title>The first genomic and proteomic characterization of a deep-sea sulfate reducer: insights into the piezophilic lifestyle of Desulfovibrio piezophilus.</title>
        <authorList>
            <person name="Pradel N."/>
            <person name="Ji B."/>
            <person name="Gimenez G."/>
            <person name="Talla E."/>
            <person name="Lenoble P."/>
            <person name="Garel M."/>
            <person name="Tamburini C."/>
            <person name="Fourquet P."/>
            <person name="Lebrun R."/>
            <person name="Bertin P."/>
            <person name="Denis Y."/>
            <person name="Pophillat M."/>
            <person name="Barbe V."/>
            <person name="Ollivier B."/>
            <person name="Dolla A."/>
        </authorList>
    </citation>
    <scope>NUCLEOTIDE SEQUENCE [LARGE SCALE GENOMIC DNA]</scope>
    <source>
        <strain evidence="21">DSM 10523 / SB164P1</strain>
    </source>
</reference>
<evidence type="ECO:0000259" key="18">
    <source>
        <dbReference type="PROSITE" id="PS50885"/>
    </source>
</evidence>
<dbReference type="eggNOG" id="COG5001">
    <property type="taxonomic scope" value="Bacteria"/>
</dbReference>
<name>M1WQU3_PSEP2</name>
<dbReference type="Pfam" id="PF00563">
    <property type="entry name" value="EAL"/>
    <property type="match status" value="1"/>
</dbReference>
<evidence type="ECO:0000256" key="3">
    <source>
        <dbReference type="ARBA" id="ARBA00022553"/>
    </source>
</evidence>
<dbReference type="InterPro" id="IPR029151">
    <property type="entry name" value="Sensor-like_sf"/>
</dbReference>
<dbReference type="InterPro" id="IPR000700">
    <property type="entry name" value="PAS-assoc_C"/>
</dbReference>
<evidence type="ECO:0000259" key="19">
    <source>
        <dbReference type="PROSITE" id="PS50887"/>
    </source>
</evidence>
<dbReference type="Gene3D" id="3.30.450.20">
    <property type="entry name" value="PAS domain"/>
    <property type="match status" value="2"/>
</dbReference>
<keyword evidence="11 14" id="KW-0472">Membrane</keyword>
<dbReference type="SMART" id="SM00086">
    <property type="entry name" value="PAC"/>
    <property type="match status" value="1"/>
</dbReference>
<evidence type="ECO:0000256" key="12">
    <source>
        <dbReference type="ARBA" id="ARBA00051114"/>
    </source>
</evidence>
<dbReference type="FunFam" id="3.20.20.450:FF:000001">
    <property type="entry name" value="Cyclic di-GMP phosphodiesterase yahA"/>
    <property type="match status" value="1"/>
</dbReference>
<feature type="transmembrane region" description="Helical" evidence="14">
    <location>
        <begin position="171"/>
        <end position="188"/>
    </location>
</feature>
<keyword evidence="3" id="KW-0597">Phosphoprotein</keyword>
<dbReference type="PROSITE" id="PS50113">
    <property type="entry name" value="PAC"/>
    <property type="match status" value="1"/>
</dbReference>
<dbReference type="SMART" id="SM00267">
    <property type="entry name" value="GGDEF"/>
    <property type="match status" value="1"/>
</dbReference>
<dbReference type="InterPro" id="IPR035919">
    <property type="entry name" value="EAL_sf"/>
</dbReference>
<dbReference type="CDD" id="cd01948">
    <property type="entry name" value="EAL"/>
    <property type="match status" value="1"/>
</dbReference>
<dbReference type="STRING" id="1322246.BN4_11949"/>
<feature type="domain" description="PAC" evidence="16">
    <location>
        <begin position="371"/>
        <end position="423"/>
    </location>
</feature>
<dbReference type="InterPro" id="IPR052155">
    <property type="entry name" value="Biofilm_reg_signaling"/>
</dbReference>
<dbReference type="InterPro" id="IPR003660">
    <property type="entry name" value="HAMP_dom"/>
</dbReference>
<dbReference type="SMART" id="SM00052">
    <property type="entry name" value="EAL"/>
    <property type="match status" value="1"/>
</dbReference>
<dbReference type="GO" id="GO:0000160">
    <property type="term" value="P:phosphorelay signal transduction system"/>
    <property type="evidence" value="ECO:0007669"/>
    <property type="project" value="UniProtKB-KW"/>
</dbReference>
<dbReference type="CDD" id="cd06225">
    <property type="entry name" value="HAMP"/>
    <property type="match status" value="1"/>
</dbReference>
<evidence type="ECO:0000256" key="5">
    <source>
        <dbReference type="ARBA" id="ARBA00022692"/>
    </source>
</evidence>
<dbReference type="InterPro" id="IPR035965">
    <property type="entry name" value="PAS-like_dom_sf"/>
</dbReference>
<dbReference type="HOGENOM" id="CLU_000445_70_46_7"/>
<dbReference type="RefSeq" id="WP_015415228.1">
    <property type="nucleotide sequence ID" value="NC_020409.1"/>
</dbReference>
<dbReference type="PROSITE" id="PS50883">
    <property type="entry name" value="EAL"/>
    <property type="match status" value="1"/>
</dbReference>
<dbReference type="FunFam" id="3.30.70.270:FF:000001">
    <property type="entry name" value="Diguanylate cyclase domain protein"/>
    <property type="match status" value="1"/>
</dbReference>
<dbReference type="PANTHER" id="PTHR44757:SF2">
    <property type="entry name" value="BIOFILM ARCHITECTURE MAINTENANCE PROTEIN MBAA"/>
    <property type="match status" value="1"/>
</dbReference>
<dbReference type="Pfam" id="PF13426">
    <property type="entry name" value="PAS_9"/>
    <property type="match status" value="1"/>
</dbReference>
<dbReference type="InterPro" id="IPR001610">
    <property type="entry name" value="PAC"/>
</dbReference>
<dbReference type="GO" id="GO:0071111">
    <property type="term" value="F:cyclic-guanylate-specific phosphodiesterase activity"/>
    <property type="evidence" value="ECO:0007669"/>
    <property type="project" value="UniProtKB-EC"/>
</dbReference>
<evidence type="ECO:0000256" key="4">
    <source>
        <dbReference type="ARBA" id="ARBA00022679"/>
    </source>
</evidence>
<keyword evidence="4" id="KW-0808">Transferase</keyword>
<evidence type="ECO:0000256" key="1">
    <source>
        <dbReference type="ARBA" id="ARBA00004651"/>
    </source>
</evidence>
<dbReference type="CDD" id="cd00130">
    <property type="entry name" value="PAS"/>
    <property type="match status" value="1"/>
</dbReference>
<dbReference type="NCBIfam" id="TIGR00229">
    <property type="entry name" value="sensory_box"/>
    <property type="match status" value="1"/>
</dbReference>
<feature type="domain" description="EAL" evidence="17">
    <location>
        <begin position="597"/>
        <end position="855"/>
    </location>
</feature>
<feature type="coiled-coil region" evidence="13">
    <location>
        <begin position="240"/>
        <end position="282"/>
    </location>
</feature>
<dbReference type="GO" id="GO:0071732">
    <property type="term" value="P:cellular response to nitric oxide"/>
    <property type="evidence" value="ECO:0007669"/>
    <property type="project" value="UniProtKB-ARBA"/>
</dbReference>
<dbReference type="InterPro" id="IPR000160">
    <property type="entry name" value="GGDEF_dom"/>
</dbReference>
<dbReference type="InterPro" id="IPR043128">
    <property type="entry name" value="Rev_trsase/Diguanyl_cyclase"/>
</dbReference>
<feature type="domain" description="PAS" evidence="15">
    <location>
        <begin position="296"/>
        <end position="337"/>
    </location>
</feature>
<evidence type="ECO:0000256" key="6">
    <source>
        <dbReference type="ARBA" id="ARBA00022741"/>
    </source>
</evidence>
<keyword evidence="13" id="KW-0175">Coiled coil</keyword>
<dbReference type="PATRIC" id="fig|879567.3.peg.2065"/>
<feature type="domain" description="GGDEF" evidence="19">
    <location>
        <begin position="455"/>
        <end position="588"/>
    </location>
</feature>
<keyword evidence="6" id="KW-0547">Nucleotide-binding</keyword>
<dbReference type="SUPFAM" id="SSF55785">
    <property type="entry name" value="PYP-like sensor domain (PAS domain)"/>
    <property type="match status" value="1"/>
</dbReference>
<dbReference type="SUPFAM" id="SSF55073">
    <property type="entry name" value="Nucleotide cyclase"/>
    <property type="match status" value="1"/>
</dbReference>
<keyword evidence="9 14" id="KW-1133">Transmembrane helix</keyword>
<dbReference type="Proteomes" id="UP000011724">
    <property type="component" value="Chromosome"/>
</dbReference>
<dbReference type="OrthoDB" id="7673416at2"/>
<dbReference type="SUPFAM" id="SSF103190">
    <property type="entry name" value="Sensory domain-like"/>
    <property type="match status" value="1"/>
</dbReference>
<evidence type="ECO:0000259" key="16">
    <source>
        <dbReference type="PROSITE" id="PS50113"/>
    </source>
</evidence>
<dbReference type="Pfam" id="PF00990">
    <property type="entry name" value="GGDEF"/>
    <property type="match status" value="1"/>
</dbReference>
<keyword evidence="8" id="KW-0067">ATP-binding</keyword>
<dbReference type="InterPro" id="IPR000014">
    <property type="entry name" value="PAS"/>
</dbReference>
<evidence type="ECO:0000256" key="13">
    <source>
        <dbReference type="SAM" id="Coils"/>
    </source>
</evidence>
<dbReference type="InterPro" id="IPR029787">
    <property type="entry name" value="Nucleotide_cyclase"/>
</dbReference>
<keyword evidence="5 14" id="KW-0812">Transmembrane</keyword>
<dbReference type="PROSITE" id="PS50887">
    <property type="entry name" value="GGDEF"/>
    <property type="match status" value="1"/>
</dbReference>
<reference evidence="21" key="2">
    <citation type="journal article" date="2013" name="Stand. Genomic Sci.">
        <title>Complete genome sequence of Desulfocapsa sulfexigens, a marine deltaproteobacterium specialized in disproportionating inorganic sulfur compounds.</title>
        <authorList>
            <person name="Finster K.W."/>
            <person name="Kjeldsen K.U."/>
            <person name="Kube M."/>
            <person name="Reinhardt R."/>
            <person name="Mussmann M."/>
            <person name="Amann R."/>
            <person name="Schreiber L."/>
        </authorList>
    </citation>
    <scope>NUCLEOTIDE SEQUENCE [LARGE SCALE GENOMIC DNA]</scope>
    <source>
        <strain evidence="21">DSM 10523 / SB164P1</strain>
    </source>
</reference>
<keyword evidence="7" id="KW-0418">Kinase</keyword>
<dbReference type="KEGG" id="dpi:BN4_11949"/>
<dbReference type="GO" id="GO:0016301">
    <property type="term" value="F:kinase activity"/>
    <property type="evidence" value="ECO:0007669"/>
    <property type="project" value="UniProtKB-KW"/>
</dbReference>
<dbReference type="SUPFAM" id="SSF158472">
    <property type="entry name" value="HAMP domain-like"/>
    <property type="match status" value="1"/>
</dbReference>
<comment type="catalytic activity">
    <reaction evidence="12">
        <text>3',3'-c-di-GMP + H2O = 5'-phosphoguanylyl(3'-&gt;5')guanosine + H(+)</text>
        <dbReference type="Rhea" id="RHEA:24902"/>
        <dbReference type="ChEBI" id="CHEBI:15377"/>
        <dbReference type="ChEBI" id="CHEBI:15378"/>
        <dbReference type="ChEBI" id="CHEBI:58754"/>
        <dbReference type="ChEBI" id="CHEBI:58805"/>
        <dbReference type="EC" id="3.1.4.52"/>
    </reaction>
    <physiologicalReaction direction="left-to-right" evidence="12">
        <dbReference type="Rhea" id="RHEA:24903"/>
    </physiologicalReaction>
</comment>
<evidence type="ECO:0000259" key="17">
    <source>
        <dbReference type="PROSITE" id="PS50883"/>
    </source>
</evidence>
<dbReference type="Pfam" id="PF17203">
    <property type="entry name" value="sCache_3_2"/>
    <property type="match status" value="1"/>
</dbReference>
<dbReference type="NCBIfam" id="TIGR00254">
    <property type="entry name" value="GGDEF"/>
    <property type="match status" value="1"/>
</dbReference>
<keyword evidence="21" id="KW-1185">Reference proteome</keyword>